<dbReference type="Pfam" id="PF03160">
    <property type="entry name" value="Calx-beta"/>
    <property type="match status" value="15"/>
</dbReference>
<feature type="domain" description="Calx-beta" evidence="6">
    <location>
        <begin position="2253"/>
        <end position="2350"/>
    </location>
</feature>
<gene>
    <name evidence="7" type="ORF">DDZ16_04925</name>
</gene>
<accession>A0A2U2BB73</accession>
<evidence type="ECO:0000259" key="6">
    <source>
        <dbReference type="SMART" id="SM00237"/>
    </source>
</evidence>
<name>A0A2U2BB73_9BACT</name>
<feature type="domain" description="Calx-beta" evidence="6">
    <location>
        <begin position="1133"/>
        <end position="1231"/>
    </location>
</feature>
<dbReference type="PANTHER" id="PTHR46682">
    <property type="entry name" value="ADHESION G-PROTEIN COUPLED RECEPTOR V1"/>
    <property type="match status" value="1"/>
</dbReference>
<dbReference type="OrthoDB" id="1117451at2"/>
<feature type="signal peptide" evidence="5">
    <location>
        <begin position="1"/>
        <end position="25"/>
    </location>
</feature>
<feature type="compositionally biased region" description="Acidic residues" evidence="4">
    <location>
        <begin position="3181"/>
        <end position="3202"/>
    </location>
</feature>
<dbReference type="InterPro" id="IPR046779">
    <property type="entry name" value="LapA_adhesin_dom"/>
</dbReference>
<dbReference type="Gene3D" id="2.60.40.2030">
    <property type="match status" value="23"/>
</dbReference>
<feature type="region of interest" description="Disordered" evidence="4">
    <location>
        <begin position="2819"/>
        <end position="2843"/>
    </location>
</feature>
<feature type="domain" description="Calx-beta" evidence="6">
    <location>
        <begin position="909"/>
        <end position="1007"/>
    </location>
</feature>
<feature type="compositionally biased region" description="Polar residues" evidence="4">
    <location>
        <begin position="2827"/>
        <end position="2843"/>
    </location>
</feature>
<feature type="chain" id="PRO_5015780413" description="Calx-beta domain-containing protein" evidence="5">
    <location>
        <begin position="26"/>
        <end position="3303"/>
    </location>
</feature>
<evidence type="ECO:0000313" key="8">
    <source>
        <dbReference type="Proteomes" id="UP000244956"/>
    </source>
</evidence>
<dbReference type="GO" id="GO:0016020">
    <property type="term" value="C:membrane"/>
    <property type="evidence" value="ECO:0007669"/>
    <property type="project" value="InterPro"/>
</dbReference>
<feature type="domain" description="Calx-beta" evidence="6">
    <location>
        <begin position="1021"/>
        <end position="1119"/>
    </location>
</feature>
<feature type="domain" description="Calx-beta" evidence="6">
    <location>
        <begin position="685"/>
        <end position="783"/>
    </location>
</feature>
<evidence type="ECO:0000256" key="5">
    <source>
        <dbReference type="SAM" id="SignalP"/>
    </source>
</evidence>
<feature type="domain" description="Calx-beta" evidence="6">
    <location>
        <begin position="461"/>
        <end position="559"/>
    </location>
</feature>
<dbReference type="Proteomes" id="UP000244956">
    <property type="component" value="Unassembled WGS sequence"/>
</dbReference>
<dbReference type="NCBIfam" id="TIGR04131">
    <property type="entry name" value="Bac_Flav_CTERM"/>
    <property type="match status" value="1"/>
</dbReference>
<dbReference type="InterPro" id="IPR026341">
    <property type="entry name" value="T9SS_type_B"/>
</dbReference>
<feature type="domain" description="Calx-beta" evidence="6">
    <location>
        <begin position="1581"/>
        <end position="1679"/>
    </location>
</feature>
<feature type="region of interest" description="Disordered" evidence="4">
    <location>
        <begin position="3150"/>
        <end position="3203"/>
    </location>
</feature>
<keyword evidence="3" id="KW-0106">Calcium</keyword>
<dbReference type="Pfam" id="PF17963">
    <property type="entry name" value="Big_9"/>
    <property type="match status" value="1"/>
</dbReference>
<evidence type="ECO:0000256" key="2">
    <source>
        <dbReference type="ARBA" id="ARBA00022737"/>
    </source>
</evidence>
<reference evidence="7 8" key="1">
    <citation type="submission" date="2018-05" db="EMBL/GenBank/DDBJ databases">
        <title>Marinilabilia rubrum sp. nov., isolated from saltern sediment.</title>
        <authorList>
            <person name="Zhang R."/>
        </authorList>
    </citation>
    <scope>NUCLEOTIDE SEQUENCE [LARGE SCALE GENOMIC DNA]</scope>
    <source>
        <strain evidence="7 8">WTE16</strain>
    </source>
</reference>
<evidence type="ECO:0000256" key="1">
    <source>
        <dbReference type="ARBA" id="ARBA00022729"/>
    </source>
</evidence>
<organism evidence="7 8">
    <name type="scientific">Marinilabilia rubra</name>
    <dbReference type="NCBI Taxonomy" id="2162893"/>
    <lineage>
        <taxon>Bacteria</taxon>
        <taxon>Pseudomonadati</taxon>
        <taxon>Bacteroidota</taxon>
        <taxon>Bacteroidia</taxon>
        <taxon>Marinilabiliales</taxon>
        <taxon>Marinilabiliaceae</taxon>
        <taxon>Marinilabilia</taxon>
    </lineage>
</organism>
<dbReference type="Pfam" id="PF20579">
    <property type="entry name" value="LapA"/>
    <property type="match status" value="1"/>
</dbReference>
<dbReference type="GO" id="GO:0004930">
    <property type="term" value="F:G protein-coupled receptor activity"/>
    <property type="evidence" value="ECO:0007669"/>
    <property type="project" value="InterPro"/>
</dbReference>
<feature type="region of interest" description="Disordered" evidence="4">
    <location>
        <begin position="1571"/>
        <end position="1590"/>
    </location>
</feature>
<sequence>MQSYTAFKRLLFGILVSLSGLLTNAQNVSLSISDASILEAGGVATLTATSDIISLSDITVNLSFSGTATNGTDYTSDNTIIIPAGANNGTTDITAQEDTQNELEESIIIDISSVVNGTENGTQQASTVITDNDPEPTVSISANPVSFGENGDSSTITATLSNSTYQPITVTIEAVNGTASDADYDLTSTEITIAAGELTGTTSISGSDDGISEGSETLSIDITAVSAGATEDGTQTQPLTITDDDGIPTVAISASPTSFSENGGSSIITATLSGVASQPITVTIEAVNGTASDADYDLTSTEITIAAGATTGTTSISGSDDGISEGSETLSIDITGVSAGATEDGTQTQPLTITDDDGIPTVAISASPTSFSENGGSSTITATLSGETSQPITVTIEAVNGTASDADYDLTSTEITIAAGATTGTTSISGSDDGISEGSETLSIDITAVSAGATEDGTQSQPLTITDDDGIPTVAISASPTSFSENGGSSTITATLSGVASQPITVTIEAVNGTASGADYDLTSTEITIAAGATTGTTSISGSDDGISEGSETLSIDITGVSAGATEDGTQTQPLTITDDDGIPTVAISASPTSFSENGGSSIITATLSGVASQPITVTIEAVNGTASNADYDLTSTEITIAAGELTGTTSISGSDDGISEGSETLSIDITAVSAGATEDGTQSQPLTITDDEGTPTVAISASPASFSENGASSIITATLSGETSQPITVTIEAVNGTASDADYNLTSTEITIAAGATTGTTSISGSDDGISEGSETLSIDITAVSAGATEDGTQSQPLTITDDEGTPTVAISASPTSFSENGGSSTITATLSGETSQPITVTIEAVNGTASGADYDLTSTEITIAAGATTGTTSISGSDDGISEGSETLSIDITGVSAGATEDGTQSQPLTITDDDGIPTVAISANPTSFSENGGSSIITATLSGETSQPITVTIEAVNGTASDADYDLTSTEITIAAGELTGTTSISGSDDGISEGSETLSIDITAVSAGATEDGTQSQPLTITDDDGIPTVAISASPTSFSENGGSSIITATLSGETSQPITVTIEAVNGTASDADYDLTSTEITIAAGELTGTTSISGSDDGISEGSETLSIDITAVSAGATEDGTQSQPLTITDDEGTPTVAISANPTSFSENGGSSTITATLSGVASQPITVTIEAVNGTASNADYDLTSTEITIAAGATTGTTSISGSDDGISEGSETLSIDITGISAGATEDGEQSQSLTITDDEGTPTVAISASPTSFSENGGASIITATLSGETSQPITVTIEAVNGTASDADYDLTSTEITIAAGELTGTTSISGVNDEISEGSETLSIDITGVSAGASEDGTQSQPLTITDDDGIPTVAISASPTSFSENGGASTITATLSGETSQPITVTIEAVNGTASNADYDLTSTEITIAAGELTGTTSISGSDDGISEGSETLSIDITGISAGATEDGEQSQSLTITDDEGTPTVAISASPTSFSENGGASIITATLSGETSQPITVTIEAVNGTASDADYDLTSTEITIAAGELTGTTSISGVNDEISEGSETLSIDITGVSAGASEDGTQSQPLTITDDDGIPTVAISANPTSFSENSGSSTITATLSGVASQPITVTIEAVNGTASDADYDLTSTEITIAAGELTGTTSISGSDDGISEGSETLSIHITAVSAGAIEDGTQSQLLTITDDEGTPTVSLTASPNSINEGASTTITATLSTAASEEVIITLSVTDNETETTDYSLEPTTINIPAGSLSEDAVLSSTNDDMFEADESLDVSISNVSGGSASFGTPSSQTITIINNDPAPTVSLSAGTNPFDEGSNTIITAELTNPTEDNVTVTLLTTDNSTETGDYSLSSSTITITGGQLSGTTTINGATDNLYEGDETFDVAISDISGGSVSEGTNNSVSLTITDLQSPPTVTLEANPLTIGEDGTSTITARADVATEEGISVTIEAVNVSTDNQDYDLTSTSIAISAEETEGSTTLEGVSDETYEGDEEVSISITALDEESAQIGDPQSVTITISDDQTAPTVTLSASPVEFNEGLSSTITATLNTAAAEDVTVTLSVTDIDTSSEDYSLSSTTIVVPSGSIESSVTLSTVADEIYEGNESLSLAISGVDGGSATLGASTSVTLTINDDEAAPLVTISADPQTIGEGTSTTISVILSTATDQDVSVSLGAVNSTAASNDYTLNANTITILAGNLNASSTLDAADDAIFEGNESLSLEITDVTGGSATEDGDQSVSISIEDNETAPVVSLSASPLNIPEDGTSTLTAILTTLTDQDVTVTVALSNGSIENEDLYLSSNTIVIPAGEPSGELTIQGVSDNIFEGNETFDIEITTTSGGGSTEDGDQSVTIILDDDELPPAVTLSASPLSIPEDGSSVLTISLSNPTFEDVLVNLNVTGGSAGVNDFNLTSGSVTIPAGNISATARLDGLPDALYEGNEDVSIEITAVGGGSATEDGTQSASISIEDAQTIPLASLELTGSPFSEDAGTANLIVRLNHASVENVQIELLFDGTASTSDYSGATSSVEIPAFSTETTISLTGVDDQEAEGEESILVSIESVTNGVEDGNQAVNATILDDDVVGIKPAITGGSTITSEAGTFDNFNVMLNTQPASDVVIDITGVDNSEGTISPSTLTFTPDNWNENQIVTVTGVDDNEVDGDISYSLTLEVVNNSSDQAYRNVSTTVGVTNTDNDAAGFTLGITNSGTHTTESGDSDVFSLVLNSQPTSDVVFIISGLDTTEGTLSTDEVVFTSANWNQLQNITITGVDDDLVDGDITYTLTVLVNDAQSDATYHGQSQTLEVVNGDDDSAGISVSTSGDNTQTSEDGTTDSFEVVLDSQPESDVVIGLSGLDVSEAVLSSTQLTFTPENWSQPQSISLTGIDDDMVDGNISYTLTLAVDDALSDPGYSGQSVSITSTNTDNDVAGIAISESEGNTVTSEDGSSDSFDVSLTSHPESYVVIDIIGLDSSEGSLESNELIFSPANWNQVQTVTVTGVDDEIMDGDISYTLNLSVDYDNSDDTYDGITESVEIINTDNETENQSPTPVADEFSMDEGTILQGSSLLANDSDPDGDEININLSPVIAPTHGSLDIFSDGTFTYQPDDGFTGSDSFEYEICDSRSSQICATATVTITVLEVDPDPDNDGIPTDKEGDGDADNDGIPNYLDPDSDNDGIPDAEEPDFDCDNDGVTDRLDPDPCFKVKEAFSPNNDGINDGFVIPWTSQYDKVSLVIFNRWGSIVFSSDNYQNDWTGEASSGISKGKGLPVGTYYYVVTIHDINKRISGYFYLNR</sequence>
<feature type="region of interest" description="Disordered" evidence="4">
    <location>
        <begin position="675"/>
        <end position="694"/>
    </location>
</feature>
<evidence type="ECO:0000313" key="7">
    <source>
        <dbReference type="EMBL" id="PWE00287.1"/>
    </source>
</evidence>
<feature type="domain" description="Calx-beta" evidence="6">
    <location>
        <begin position="797"/>
        <end position="895"/>
    </location>
</feature>
<keyword evidence="1 5" id="KW-0732">Signal</keyword>
<dbReference type="Pfam" id="PF13585">
    <property type="entry name" value="CHU_C"/>
    <property type="match status" value="1"/>
</dbReference>
<dbReference type="InterPro" id="IPR038081">
    <property type="entry name" value="CalX-like_sf"/>
</dbReference>
<feature type="domain" description="Calx-beta" evidence="6">
    <location>
        <begin position="2029"/>
        <end position="2126"/>
    </location>
</feature>
<evidence type="ECO:0000256" key="4">
    <source>
        <dbReference type="SAM" id="MobiDB-lite"/>
    </source>
</evidence>
<feature type="region of interest" description="Disordered" evidence="4">
    <location>
        <begin position="1123"/>
        <end position="1143"/>
    </location>
</feature>
<feature type="domain" description="Calx-beta" evidence="6">
    <location>
        <begin position="1357"/>
        <end position="1455"/>
    </location>
</feature>
<feature type="domain" description="Calx-beta" evidence="6">
    <location>
        <begin position="1245"/>
        <end position="1343"/>
    </location>
</feature>
<feature type="domain" description="Calx-beta" evidence="6">
    <location>
        <begin position="573"/>
        <end position="671"/>
    </location>
</feature>
<dbReference type="InterPro" id="IPR003644">
    <property type="entry name" value="Calx_beta"/>
</dbReference>
<dbReference type="InterPro" id="IPR026919">
    <property type="entry name" value="ADGRV1"/>
</dbReference>
<feature type="domain" description="Calx-beta" evidence="6">
    <location>
        <begin position="1469"/>
        <end position="1567"/>
    </location>
</feature>
<feature type="domain" description="Calx-beta" evidence="6">
    <location>
        <begin position="237"/>
        <end position="335"/>
    </location>
</feature>
<feature type="domain" description="Calx-beta" evidence="6">
    <location>
        <begin position="349"/>
        <end position="447"/>
    </location>
</feature>
<keyword evidence="2" id="KW-0677">Repeat</keyword>
<proteinExistence type="predicted"/>
<dbReference type="EMBL" id="QEWP01000003">
    <property type="protein sequence ID" value="PWE00287.1"/>
    <property type="molecule type" value="Genomic_DNA"/>
</dbReference>
<protein>
    <recommendedName>
        <fullName evidence="6">Calx-beta domain-containing protein</fullName>
    </recommendedName>
</protein>
<dbReference type="RefSeq" id="WP_109263327.1">
    <property type="nucleotide sequence ID" value="NZ_QEWP01000003.1"/>
</dbReference>
<dbReference type="SMART" id="SM00237">
    <property type="entry name" value="Calx_beta"/>
    <property type="match status" value="15"/>
</dbReference>
<dbReference type="PANTHER" id="PTHR46682:SF1">
    <property type="entry name" value="ADHESION G-PROTEIN COUPLED RECEPTOR V1"/>
    <property type="match status" value="1"/>
</dbReference>
<comment type="caution">
    <text evidence="7">The sequence shown here is derived from an EMBL/GenBank/DDBJ whole genome shotgun (WGS) entry which is preliminary data.</text>
</comment>
<evidence type="ECO:0000256" key="3">
    <source>
        <dbReference type="ARBA" id="ARBA00022837"/>
    </source>
</evidence>
<dbReference type="SUPFAM" id="SSF141072">
    <property type="entry name" value="CalX-like"/>
    <property type="match status" value="23"/>
</dbReference>
<keyword evidence="8" id="KW-1185">Reference proteome</keyword>